<organism evidence="11 12">
    <name type="scientific">Roseateles subflavus</name>
    <dbReference type="NCBI Taxonomy" id="3053353"/>
    <lineage>
        <taxon>Bacteria</taxon>
        <taxon>Pseudomonadati</taxon>
        <taxon>Pseudomonadota</taxon>
        <taxon>Betaproteobacteria</taxon>
        <taxon>Burkholderiales</taxon>
        <taxon>Sphaerotilaceae</taxon>
        <taxon>Roseateles</taxon>
    </lineage>
</organism>
<comment type="caution">
    <text evidence="11">The sequence shown here is derived from an EMBL/GenBank/DDBJ whole genome shotgun (WGS) entry which is preliminary data.</text>
</comment>
<evidence type="ECO:0000256" key="6">
    <source>
        <dbReference type="ARBA" id="ARBA00022723"/>
    </source>
</evidence>
<evidence type="ECO:0000256" key="9">
    <source>
        <dbReference type="ARBA" id="ARBA00031306"/>
    </source>
</evidence>
<dbReference type="InterPro" id="IPR003374">
    <property type="entry name" value="ApbE-like_sf"/>
</dbReference>
<evidence type="ECO:0000256" key="10">
    <source>
        <dbReference type="ARBA" id="ARBA00048540"/>
    </source>
</evidence>
<evidence type="ECO:0000313" key="11">
    <source>
        <dbReference type="EMBL" id="MDL5033351.1"/>
    </source>
</evidence>
<evidence type="ECO:0000256" key="7">
    <source>
        <dbReference type="ARBA" id="ARBA00022827"/>
    </source>
</evidence>
<keyword evidence="7" id="KW-0274">FAD</keyword>
<dbReference type="Gene3D" id="3.10.520.10">
    <property type="entry name" value="ApbE-like domains"/>
    <property type="match status" value="2"/>
</dbReference>
<dbReference type="SUPFAM" id="SSF143631">
    <property type="entry name" value="ApbE-like"/>
    <property type="match status" value="1"/>
</dbReference>
<comment type="catalytic activity">
    <reaction evidence="10">
        <text>L-threonyl-[protein] + FAD = FMN-L-threonyl-[protein] + AMP + H(+)</text>
        <dbReference type="Rhea" id="RHEA:36847"/>
        <dbReference type="Rhea" id="RHEA-COMP:11060"/>
        <dbReference type="Rhea" id="RHEA-COMP:11061"/>
        <dbReference type="ChEBI" id="CHEBI:15378"/>
        <dbReference type="ChEBI" id="CHEBI:30013"/>
        <dbReference type="ChEBI" id="CHEBI:57692"/>
        <dbReference type="ChEBI" id="CHEBI:74257"/>
        <dbReference type="ChEBI" id="CHEBI:456215"/>
        <dbReference type="EC" id="2.7.1.180"/>
    </reaction>
</comment>
<dbReference type="PANTHER" id="PTHR30040">
    <property type="entry name" value="THIAMINE BIOSYNTHESIS LIPOPROTEIN APBE"/>
    <property type="match status" value="1"/>
</dbReference>
<keyword evidence="5 11" id="KW-0808">Transferase</keyword>
<accession>A0ABT7LKF7</accession>
<dbReference type="Pfam" id="PF02424">
    <property type="entry name" value="ApbE"/>
    <property type="match status" value="2"/>
</dbReference>
<comment type="cofactor">
    <cofactor evidence="1">
        <name>Mg(2+)</name>
        <dbReference type="ChEBI" id="CHEBI:18420"/>
    </cofactor>
</comment>
<sequence length="260" mass="28016">MCSADRSDAGLQRRARPALGTLVELAVRHDSPEAGERCLRDAFERLERLESQLSRFRPGSDIARFNELPAGGALRIHPATQRVLAAASCLRQRSGGRFDPTLGSGPLDWQLMGGVLHKHRDGVQLDLGGIAKGFVVDRLIAQLRRAGARWGSVNAGGDLRVFGPQALPLLLRDESRGGLREFGQLADGAFASSHYAPGSRSRLHGLPDDEAVQVAVAAPSALWADALCKLAALGSLMQPGPERESALLTRLKARVWIWQA</sequence>
<evidence type="ECO:0000313" key="12">
    <source>
        <dbReference type="Proteomes" id="UP001238603"/>
    </source>
</evidence>
<dbReference type="InterPro" id="IPR024932">
    <property type="entry name" value="ApbE"/>
</dbReference>
<keyword evidence="12" id="KW-1185">Reference proteome</keyword>
<evidence type="ECO:0000256" key="1">
    <source>
        <dbReference type="ARBA" id="ARBA00001946"/>
    </source>
</evidence>
<evidence type="ECO:0000256" key="2">
    <source>
        <dbReference type="ARBA" id="ARBA00011955"/>
    </source>
</evidence>
<gene>
    <name evidence="11" type="ORF">QRD43_15665</name>
</gene>
<evidence type="ECO:0000256" key="5">
    <source>
        <dbReference type="ARBA" id="ARBA00022679"/>
    </source>
</evidence>
<dbReference type="GO" id="GO:0016740">
    <property type="term" value="F:transferase activity"/>
    <property type="evidence" value="ECO:0007669"/>
    <property type="project" value="UniProtKB-KW"/>
</dbReference>
<proteinExistence type="predicted"/>
<name>A0ABT7LKF7_9BURK</name>
<evidence type="ECO:0000256" key="3">
    <source>
        <dbReference type="ARBA" id="ARBA00016337"/>
    </source>
</evidence>
<keyword evidence="6" id="KW-0479">Metal-binding</keyword>
<protein>
    <recommendedName>
        <fullName evidence="3">FAD:protein FMN transferase</fullName>
        <ecNumber evidence="2">2.7.1.180</ecNumber>
    </recommendedName>
    <alternativeName>
        <fullName evidence="9">Flavin transferase</fullName>
    </alternativeName>
</protein>
<dbReference type="EMBL" id="JASVDS010000004">
    <property type="protein sequence ID" value="MDL5033351.1"/>
    <property type="molecule type" value="Genomic_DNA"/>
</dbReference>
<dbReference type="RefSeq" id="WP_285983436.1">
    <property type="nucleotide sequence ID" value="NZ_JASVDS010000004.1"/>
</dbReference>
<dbReference type="EC" id="2.7.1.180" evidence="2"/>
<evidence type="ECO:0000256" key="8">
    <source>
        <dbReference type="ARBA" id="ARBA00022842"/>
    </source>
</evidence>
<keyword evidence="8" id="KW-0460">Magnesium</keyword>
<dbReference type="Proteomes" id="UP001238603">
    <property type="component" value="Unassembled WGS sequence"/>
</dbReference>
<evidence type="ECO:0000256" key="4">
    <source>
        <dbReference type="ARBA" id="ARBA00022630"/>
    </source>
</evidence>
<dbReference type="PANTHER" id="PTHR30040:SF2">
    <property type="entry name" value="FAD:PROTEIN FMN TRANSFERASE"/>
    <property type="match status" value="1"/>
</dbReference>
<reference evidence="11 12" key="1">
    <citation type="submission" date="2023-06" db="EMBL/GenBank/DDBJ databases">
        <title>Pelomonas sp. APW6 16S ribosomal RNA gene genome sequencing and assembly.</title>
        <authorList>
            <person name="Woo H."/>
        </authorList>
    </citation>
    <scope>NUCLEOTIDE SEQUENCE [LARGE SCALE GENOMIC DNA]</scope>
    <source>
        <strain evidence="11 12">APW6</strain>
    </source>
</reference>
<keyword evidence="4" id="KW-0285">Flavoprotein</keyword>